<dbReference type="Proteomes" id="UP000187203">
    <property type="component" value="Unassembled WGS sequence"/>
</dbReference>
<sequence length="63" mass="7116">MAIPVGDDELLLGRLGNSKKKMGSLLRWPYGLFGSQHELRSTIHEMPDVMTNTLFRRALFQAA</sequence>
<comment type="caution">
    <text evidence="1">The sequence shown here is derived from an EMBL/GenBank/DDBJ whole genome shotgun (WGS) entry which is preliminary data.</text>
</comment>
<dbReference type="EMBL" id="AWUE01021123">
    <property type="protein sequence ID" value="OMO63431.1"/>
    <property type="molecule type" value="Genomic_DNA"/>
</dbReference>
<reference evidence="2" key="1">
    <citation type="submission" date="2013-09" db="EMBL/GenBank/DDBJ databases">
        <title>Corchorus olitorius genome sequencing.</title>
        <authorList>
            <person name="Alam M."/>
            <person name="Haque M.S."/>
            <person name="Islam M.S."/>
            <person name="Emdad E.M."/>
            <person name="Islam M.M."/>
            <person name="Ahmed B."/>
            <person name="Halim A."/>
            <person name="Hossen Q.M.M."/>
            <person name="Hossain M.Z."/>
            <person name="Ahmed R."/>
            <person name="Khan M.M."/>
            <person name="Islam R."/>
            <person name="Rashid M.M."/>
            <person name="Khan S.A."/>
            <person name="Rahman M.S."/>
            <person name="Alam M."/>
            <person name="Yahiya A.S."/>
            <person name="Khan M.S."/>
            <person name="Azam M.S."/>
            <person name="Haque T."/>
            <person name="Lashkar M.Z.H."/>
            <person name="Akhand A.I."/>
            <person name="Morshed G."/>
            <person name="Roy S."/>
            <person name="Uddin K.S."/>
            <person name="Rabeya T."/>
            <person name="Hossain A.S."/>
            <person name="Chowdhury A."/>
            <person name="Snigdha A.R."/>
            <person name="Mortoza M.S."/>
            <person name="Matin S.A."/>
            <person name="Hoque S.M.E."/>
            <person name="Islam M.K."/>
            <person name="Roy D.K."/>
            <person name="Haider R."/>
            <person name="Moosa M.M."/>
            <person name="Elias S.M."/>
            <person name="Hasan A.M."/>
            <person name="Jahan S."/>
            <person name="Shafiuddin M."/>
            <person name="Mahmood N."/>
            <person name="Shommy N.S."/>
        </authorList>
    </citation>
    <scope>NUCLEOTIDE SEQUENCE [LARGE SCALE GENOMIC DNA]</scope>
    <source>
        <strain evidence="2">cv. O-4</strain>
    </source>
</reference>
<name>A0A1R3GZI7_9ROSI</name>
<protein>
    <submittedName>
        <fullName evidence="1">Uncharacterized protein</fullName>
    </submittedName>
</protein>
<organism evidence="1 2">
    <name type="scientific">Corchorus olitorius</name>
    <dbReference type="NCBI Taxonomy" id="93759"/>
    <lineage>
        <taxon>Eukaryota</taxon>
        <taxon>Viridiplantae</taxon>
        <taxon>Streptophyta</taxon>
        <taxon>Embryophyta</taxon>
        <taxon>Tracheophyta</taxon>
        <taxon>Spermatophyta</taxon>
        <taxon>Magnoliopsida</taxon>
        <taxon>eudicotyledons</taxon>
        <taxon>Gunneridae</taxon>
        <taxon>Pentapetalae</taxon>
        <taxon>rosids</taxon>
        <taxon>malvids</taxon>
        <taxon>Malvales</taxon>
        <taxon>Malvaceae</taxon>
        <taxon>Grewioideae</taxon>
        <taxon>Apeibeae</taxon>
        <taxon>Corchorus</taxon>
    </lineage>
</organism>
<keyword evidence="2" id="KW-1185">Reference proteome</keyword>
<proteinExistence type="predicted"/>
<accession>A0A1R3GZI7</accession>
<gene>
    <name evidence="1" type="ORF">COLO4_32461</name>
</gene>
<evidence type="ECO:0000313" key="1">
    <source>
        <dbReference type="EMBL" id="OMO63431.1"/>
    </source>
</evidence>
<evidence type="ECO:0000313" key="2">
    <source>
        <dbReference type="Proteomes" id="UP000187203"/>
    </source>
</evidence>
<dbReference type="AlphaFoldDB" id="A0A1R3GZI7"/>